<dbReference type="GO" id="GO:0048268">
    <property type="term" value="P:clathrin coat assembly"/>
    <property type="evidence" value="ECO:0007669"/>
    <property type="project" value="TreeGrafter"/>
</dbReference>
<dbReference type="InterPro" id="IPR002558">
    <property type="entry name" value="ILWEQ_dom"/>
</dbReference>
<dbReference type="InterPro" id="IPR013809">
    <property type="entry name" value="ENTH"/>
</dbReference>
<comment type="similarity">
    <text evidence="2">Belongs to the SLA2 family.</text>
</comment>
<dbReference type="Proteomes" id="UP000663855">
    <property type="component" value="Unassembled WGS sequence"/>
</dbReference>
<dbReference type="Gene3D" id="1.25.40.90">
    <property type="match status" value="1"/>
</dbReference>
<comment type="caution">
    <text evidence="8">The sequence shown here is derived from an EMBL/GenBank/DDBJ whole genome shotgun (WGS) entry which is preliminary data.</text>
</comment>
<organism evidence="8 9">
    <name type="scientific">Rotaria magnacalcarata</name>
    <dbReference type="NCBI Taxonomy" id="392030"/>
    <lineage>
        <taxon>Eukaryota</taxon>
        <taxon>Metazoa</taxon>
        <taxon>Spiralia</taxon>
        <taxon>Gnathifera</taxon>
        <taxon>Rotifera</taxon>
        <taxon>Eurotatoria</taxon>
        <taxon>Bdelloidea</taxon>
        <taxon>Philodinida</taxon>
        <taxon>Philodinidae</taxon>
        <taxon>Rotaria</taxon>
    </lineage>
</organism>
<dbReference type="InterPro" id="IPR030224">
    <property type="entry name" value="Sla2_fam"/>
</dbReference>
<dbReference type="FunFam" id="1.25.40.90:FF:000012">
    <property type="entry name" value="Huntingtin interacting protein 1-related"/>
    <property type="match status" value="1"/>
</dbReference>
<dbReference type="SMART" id="SM00273">
    <property type="entry name" value="ENTH"/>
    <property type="match status" value="1"/>
</dbReference>
<evidence type="ECO:0000259" key="7">
    <source>
        <dbReference type="PROSITE" id="PS50945"/>
    </source>
</evidence>
<evidence type="ECO:0000256" key="4">
    <source>
        <dbReference type="ARBA" id="ARBA00023203"/>
    </source>
</evidence>
<proteinExistence type="inferred from homology"/>
<evidence type="ECO:0000256" key="2">
    <source>
        <dbReference type="ARBA" id="ARBA00010135"/>
    </source>
</evidence>
<dbReference type="InterPro" id="IPR011417">
    <property type="entry name" value="ANTH_dom"/>
</dbReference>
<dbReference type="PROSITE" id="PS50945">
    <property type="entry name" value="I_LWEQ"/>
    <property type="match status" value="1"/>
</dbReference>
<dbReference type="Pfam" id="PF01608">
    <property type="entry name" value="I_LWEQ"/>
    <property type="match status" value="1"/>
</dbReference>
<evidence type="ECO:0000259" key="6">
    <source>
        <dbReference type="PROSITE" id="PS50942"/>
    </source>
</evidence>
<dbReference type="GO" id="GO:0006897">
    <property type="term" value="P:endocytosis"/>
    <property type="evidence" value="ECO:0007669"/>
    <property type="project" value="InterPro"/>
</dbReference>
<feature type="domain" description="I/LWEQ" evidence="7">
    <location>
        <begin position="1033"/>
        <end position="1274"/>
    </location>
</feature>
<dbReference type="InterPro" id="IPR035964">
    <property type="entry name" value="I/LWEQ_dom_sf"/>
</dbReference>
<dbReference type="GO" id="GO:0051015">
    <property type="term" value="F:actin filament binding"/>
    <property type="evidence" value="ECO:0007669"/>
    <property type="project" value="TreeGrafter"/>
</dbReference>
<dbReference type="GO" id="GO:0043325">
    <property type="term" value="F:phosphatidylinositol-3,4-bisphosphate binding"/>
    <property type="evidence" value="ECO:0007669"/>
    <property type="project" value="TreeGrafter"/>
</dbReference>
<dbReference type="GO" id="GO:0080025">
    <property type="term" value="F:phosphatidylinositol-3,5-bisphosphate binding"/>
    <property type="evidence" value="ECO:0007669"/>
    <property type="project" value="TreeGrafter"/>
</dbReference>
<dbReference type="Gene3D" id="1.20.1410.10">
    <property type="entry name" value="I/LWEQ domain"/>
    <property type="match status" value="1"/>
</dbReference>
<keyword evidence="4" id="KW-0009">Actin-binding</keyword>
<dbReference type="SUPFAM" id="SSF48464">
    <property type="entry name" value="ENTH/VHS domain"/>
    <property type="match status" value="1"/>
</dbReference>
<feature type="domain" description="ENTH" evidence="6">
    <location>
        <begin position="31"/>
        <end position="159"/>
    </location>
</feature>
<evidence type="ECO:0000313" key="9">
    <source>
        <dbReference type="Proteomes" id="UP000663855"/>
    </source>
</evidence>
<protein>
    <recommendedName>
        <fullName evidence="10">Huntingtin interacting protein 1</fullName>
    </recommendedName>
</protein>
<keyword evidence="3" id="KW-0963">Cytoplasm</keyword>
<name>A0A816B969_9BILA</name>
<dbReference type="GO" id="GO:0032051">
    <property type="term" value="F:clathrin light chain binding"/>
    <property type="evidence" value="ECO:0007669"/>
    <property type="project" value="TreeGrafter"/>
</dbReference>
<dbReference type="PROSITE" id="PS50942">
    <property type="entry name" value="ENTH"/>
    <property type="match status" value="1"/>
</dbReference>
<feature type="coiled-coil region" evidence="5">
    <location>
        <begin position="465"/>
        <end position="855"/>
    </location>
</feature>
<dbReference type="GO" id="GO:0030864">
    <property type="term" value="C:cortical actin cytoskeleton"/>
    <property type="evidence" value="ECO:0007669"/>
    <property type="project" value="TreeGrafter"/>
</dbReference>
<dbReference type="FunFam" id="1.20.1410.10:FF:000006">
    <property type="entry name" value="Huntingtin interacting protein"/>
    <property type="match status" value="1"/>
</dbReference>
<gene>
    <name evidence="8" type="ORF">CJN711_LOCUS36183</name>
</gene>
<accession>A0A816B969</accession>
<reference evidence="8" key="1">
    <citation type="submission" date="2021-02" db="EMBL/GenBank/DDBJ databases">
        <authorList>
            <person name="Nowell W R."/>
        </authorList>
    </citation>
    <scope>NUCLEOTIDE SEQUENCE</scope>
</reference>
<dbReference type="SMART" id="SM00307">
    <property type="entry name" value="ILWEQ"/>
    <property type="match status" value="1"/>
</dbReference>
<dbReference type="PANTHER" id="PTHR10407">
    <property type="entry name" value="HUNTINGTIN INTERACTING PROTEIN 1"/>
    <property type="match status" value="1"/>
</dbReference>
<evidence type="ECO:0000256" key="1">
    <source>
        <dbReference type="ARBA" id="ARBA00004496"/>
    </source>
</evidence>
<sequence>MSVYNRRSSMVNLSQLVTNIPIRRKAADQVERDKFEWSQWQSATKAINNVETPAKEKHVRNLILGSFRLEGGRLFWSMMTRLQLESNPIVCWKFCYVIHRLLRDGHKHVVNDSIPLVPYFEQLGKFWNALRQCYGIMTYRYCRLMISKLTFHERNPTFFGNLSIGEHNDIRRVFTDNLDAYFQLCIELLDYMEELLGLVESVFTSLDQSRANSMTTAGQCRLHPLIICVQDSSLLYDYIVKVLFKLHDSLPGDTLQGHRQRLIDQFRRLKRFYEQASTLQYFKDLIKVPLLPDSPPNFKIKDDIKNYQTPVAIVHTPPPEPAQTHDEVLIDTSDDTRSTLSFAMSDDWPPNGHSVVDRSKEIAELEQRLSKYDAILRGNRVETDELHRLIAAKDTELITERNHRLQLEEQLRQQLDNQRRIEEMHALDKKSNSDEKFNKLHEAYTKLREEHIIVLRREGEVKKQLANLNQEHLQLKAAHKRIDDEFNQLKTDYEQLKTKQNEETNQEIIQLRQTNDEIFMNMNNIKAERDRFEKEIDDNRIRLHHSDNQRQNLEKTLHDEKERTSTLEHTIETLTRELNEKKQVLQREMTSFENQNKILVEHETRQQELEDTLIQMSKLINESEAKAIINEKKLEEFQLNNKTLETTLQNKTNEFNNIVNNVQHELHDVEQKNKDLLTVINQLKTLNSSHDSKLIETNGIVTELQHKNERLEKQLEQSSREKEQYQKEMIEFKKLMEKRESELQDRISALTNERNNYQTVTVTTTERIKEIEHAKQSVEDRYKELENEKLMINSQLQNEKSDFAKRLNEAETERRDLFDKNREHEESLIDLIHEKEELEHKVLDLEAATREWAQKFVTTTDNQKLMQTNHGNMLNNLKQQYKFSILTFCINQMHDGIERTKDIDLLNCKSGAEYLLSKLRTAVSNTKTTQDLWNKQVSKDESAMLPFLNECISLATCMVDVVVHGKATSNLVQDVDQGVSLADNCREVTLLCIDLYTNYQTPSASIDFDKQSNELIRRLNSLIDKTTILLPKVSDISKEELGDLVEKELQLTHETIDEAVRLLEAMMTKSREQDTGIKCEVNGQILDSCGKLMQTIKVLIVKARDLQKEIVSQGRGTATAREFYTKNHKWTEGLVSAAKNVGVNAKVLIDSADRLLSGNGKFEEIIACSQEIAAATAQLVAASNVKADRESKNREALTHASKAVNSSTAQVVATAKNCASIIEEKSTMDFSSLNLHTTKRKEMDAQVKVLELEKALEQAKQQLYKLRKQHYQMAGEEAGWDQSDAANNPHN</sequence>
<evidence type="ECO:0000256" key="5">
    <source>
        <dbReference type="SAM" id="Coils"/>
    </source>
</evidence>
<evidence type="ECO:0000256" key="3">
    <source>
        <dbReference type="ARBA" id="ARBA00022490"/>
    </source>
</evidence>
<feature type="coiled-coil region" evidence="5">
    <location>
        <begin position="1240"/>
        <end position="1269"/>
    </location>
</feature>
<dbReference type="EMBL" id="CAJNOV010017494">
    <property type="protein sequence ID" value="CAF1608368.1"/>
    <property type="molecule type" value="Genomic_DNA"/>
</dbReference>
<dbReference type="GO" id="GO:0030136">
    <property type="term" value="C:clathrin-coated vesicle"/>
    <property type="evidence" value="ECO:0007669"/>
    <property type="project" value="TreeGrafter"/>
</dbReference>
<keyword evidence="5" id="KW-0175">Coiled coil</keyword>
<dbReference type="InterPro" id="IPR008942">
    <property type="entry name" value="ENTH_VHS"/>
</dbReference>
<dbReference type="PANTHER" id="PTHR10407:SF15">
    <property type="entry name" value="HUNTINGTIN INTERACTING PROTEIN 1"/>
    <property type="match status" value="1"/>
</dbReference>
<dbReference type="GO" id="GO:0007015">
    <property type="term" value="P:actin filament organization"/>
    <property type="evidence" value="ECO:0007669"/>
    <property type="project" value="TreeGrafter"/>
</dbReference>
<evidence type="ECO:0000313" key="8">
    <source>
        <dbReference type="EMBL" id="CAF1608368.1"/>
    </source>
</evidence>
<comment type="subcellular location">
    <subcellularLocation>
        <location evidence="1">Cytoplasm</location>
    </subcellularLocation>
</comment>
<dbReference type="GO" id="GO:0035615">
    <property type="term" value="F:clathrin adaptor activity"/>
    <property type="evidence" value="ECO:0007669"/>
    <property type="project" value="TreeGrafter"/>
</dbReference>
<dbReference type="Pfam" id="PF07651">
    <property type="entry name" value="ANTH"/>
    <property type="match status" value="1"/>
</dbReference>
<evidence type="ECO:0008006" key="10">
    <source>
        <dbReference type="Google" id="ProtNLM"/>
    </source>
</evidence>
<dbReference type="SUPFAM" id="SSF109885">
    <property type="entry name" value="I/LWEQ domain"/>
    <property type="match status" value="1"/>
</dbReference>